<proteinExistence type="predicted"/>
<reference evidence="1 2" key="1">
    <citation type="submission" date="2019-07" db="EMBL/GenBank/DDBJ databases">
        <title>Whole genome shotgun sequence of Lactobacillus zymae NBRC 107157.</title>
        <authorList>
            <person name="Hosoyama A."/>
            <person name="Uohara A."/>
            <person name="Ohji S."/>
            <person name="Ichikawa N."/>
        </authorList>
    </citation>
    <scope>NUCLEOTIDE SEQUENCE [LARGE SCALE GENOMIC DNA]</scope>
    <source>
        <strain evidence="1 2">NBRC 107157</strain>
    </source>
</reference>
<dbReference type="Proteomes" id="UP000321794">
    <property type="component" value="Unassembled WGS sequence"/>
</dbReference>
<dbReference type="RefSeq" id="WP_057733937.1">
    <property type="nucleotide sequence ID" value="NZ_BJZK01000042.1"/>
</dbReference>
<evidence type="ECO:0000313" key="2">
    <source>
        <dbReference type="Proteomes" id="UP000321794"/>
    </source>
</evidence>
<keyword evidence="2" id="KW-1185">Reference proteome</keyword>
<accession>A0ABQ0WZ63</accession>
<sequence length="213" mass="23652">MKPSEKVQKFILDFLFDHNEEVTLEIFKELLSTAKQNGYSELKIVKCIQHMGNDADNLGLLQVNLPLDAFGNGTLNTSLADSWLSPKGEDYLDNLNHPKNNDDHSSQTINIGNLGNASFGNNNKNSFTSDNSTNINVNAEVDKLLLYKDQLNSSKDQDELSAFAETLRELLNREEAPKTGSLSKFGNFLGKTWKTISPVAAPLLVELAKKAFF</sequence>
<name>A0ABQ0WZ63_9LACO</name>
<protein>
    <submittedName>
        <fullName evidence="1">Uncharacterized protein</fullName>
    </submittedName>
</protein>
<comment type="caution">
    <text evidence="1">The sequence shown here is derived from an EMBL/GenBank/DDBJ whole genome shotgun (WGS) entry which is preliminary data.</text>
</comment>
<evidence type="ECO:0000313" key="1">
    <source>
        <dbReference type="EMBL" id="GEO73210.1"/>
    </source>
</evidence>
<organism evidence="1 2">
    <name type="scientific">Levilactobacillus zymae</name>
    <dbReference type="NCBI Taxonomy" id="267363"/>
    <lineage>
        <taxon>Bacteria</taxon>
        <taxon>Bacillati</taxon>
        <taxon>Bacillota</taxon>
        <taxon>Bacilli</taxon>
        <taxon>Lactobacillales</taxon>
        <taxon>Lactobacillaceae</taxon>
        <taxon>Levilactobacillus</taxon>
    </lineage>
</organism>
<gene>
    <name evidence="1" type="ORF">LZY01_23780</name>
</gene>
<dbReference type="EMBL" id="BJZK01000042">
    <property type="protein sequence ID" value="GEO73210.1"/>
    <property type="molecule type" value="Genomic_DNA"/>
</dbReference>